<proteinExistence type="inferred from homology"/>
<dbReference type="Proteomes" id="UP001283341">
    <property type="component" value="Unassembled WGS sequence"/>
</dbReference>
<dbReference type="SUPFAM" id="SSF51905">
    <property type="entry name" value="FAD/NAD(P)-binding domain"/>
    <property type="match status" value="1"/>
</dbReference>
<dbReference type="GO" id="GO:0050660">
    <property type="term" value="F:flavin adenine dinucleotide binding"/>
    <property type="evidence" value="ECO:0007669"/>
    <property type="project" value="InterPro"/>
</dbReference>
<keyword evidence="3" id="KW-0732">Signal</keyword>
<feature type="signal peptide" evidence="3">
    <location>
        <begin position="1"/>
        <end position="25"/>
    </location>
</feature>
<evidence type="ECO:0000259" key="5">
    <source>
        <dbReference type="PROSITE" id="PS00624"/>
    </source>
</evidence>
<feature type="chain" id="PRO_5042087140" evidence="3">
    <location>
        <begin position="26"/>
        <end position="677"/>
    </location>
</feature>
<dbReference type="Gene3D" id="3.30.560.10">
    <property type="entry name" value="Glucose Oxidase, domain 3"/>
    <property type="match status" value="1"/>
</dbReference>
<comment type="similarity">
    <text evidence="1 2">Belongs to the GMC oxidoreductase family.</text>
</comment>
<reference evidence="6" key="1">
    <citation type="journal article" date="2023" name="Mol. Phylogenet. Evol.">
        <title>Genome-scale phylogeny and comparative genomics of the fungal order Sordariales.</title>
        <authorList>
            <person name="Hensen N."/>
            <person name="Bonometti L."/>
            <person name="Westerberg I."/>
            <person name="Brannstrom I.O."/>
            <person name="Guillou S."/>
            <person name="Cros-Aarteil S."/>
            <person name="Calhoun S."/>
            <person name="Haridas S."/>
            <person name="Kuo A."/>
            <person name="Mondo S."/>
            <person name="Pangilinan J."/>
            <person name="Riley R."/>
            <person name="LaButti K."/>
            <person name="Andreopoulos B."/>
            <person name="Lipzen A."/>
            <person name="Chen C."/>
            <person name="Yan M."/>
            <person name="Daum C."/>
            <person name="Ng V."/>
            <person name="Clum A."/>
            <person name="Steindorff A."/>
            <person name="Ohm R.A."/>
            <person name="Martin F."/>
            <person name="Silar P."/>
            <person name="Natvig D.O."/>
            <person name="Lalanne C."/>
            <person name="Gautier V."/>
            <person name="Ament-Velasquez S.L."/>
            <person name="Kruys A."/>
            <person name="Hutchinson M.I."/>
            <person name="Powell A.J."/>
            <person name="Barry K."/>
            <person name="Miller A.N."/>
            <person name="Grigoriev I.V."/>
            <person name="Debuchy R."/>
            <person name="Gladieux P."/>
            <person name="Hiltunen Thoren M."/>
            <person name="Johannesson H."/>
        </authorList>
    </citation>
    <scope>NUCLEOTIDE SEQUENCE</scope>
    <source>
        <strain evidence="6">CBS 118394</strain>
    </source>
</reference>
<dbReference type="InterPro" id="IPR012132">
    <property type="entry name" value="GMC_OxRdtase"/>
</dbReference>
<feature type="domain" description="Glucose-methanol-choline oxidoreductase N-terminal" evidence="5">
    <location>
        <begin position="376"/>
        <end position="390"/>
    </location>
</feature>
<keyword evidence="7" id="KW-1185">Reference proteome</keyword>
<dbReference type="InterPro" id="IPR000172">
    <property type="entry name" value="GMC_OxRdtase_N"/>
</dbReference>
<dbReference type="Pfam" id="PF00732">
    <property type="entry name" value="GMC_oxred_N"/>
    <property type="match status" value="1"/>
</dbReference>
<keyword evidence="2" id="KW-0274">FAD</keyword>
<evidence type="ECO:0000256" key="1">
    <source>
        <dbReference type="ARBA" id="ARBA00010790"/>
    </source>
</evidence>
<dbReference type="InterPro" id="IPR036188">
    <property type="entry name" value="FAD/NAD-bd_sf"/>
</dbReference>
<dbReference type="EMBL" id="JAUEDM010000008">
    <property type="protein sequence ID" value="KAK3312741.1"/>
    <property type="molecule type" value="Genomic_DNA"/>
</dbReference>
<evidence type="ECO:0000259" key="4">
    <source>
        <dbReference type="PROSITE" id="PS00623"/>
    </source>
</evidence>
<name>A0AAE0HVJ1_9PEZI</name>
<evidence type="ECO:0000313" key="6">
    <source>
        <dbReference type="EMBL" id="KAK3312741.1"/>
    </source>
</evidence>
<gene>
    <name evidence="6" type="ORF">B0H66DRAFT_568821</name>
</gene>
<dbReference type="PROSITE" id="PS00623">
    <property type="entry name" value="GMC_OXRED_1"/>
    <property type="match status" value="1"/>
</dbReference>
<feature type="domain" description="Glucose-methanol-choline oxidoreductase N-terminal" evidence="4">
    <location>
        <begin position="144"/>
        <end position="167"/>
    </location>
</feature>
<evidence type="ECO:0000256" key="2">
    <source>
        <dbReference type="RuleBase" id="RU003968"/>
    </source>
</evidence>
<dbReference type="Pfam" id="PF05199">
    <property type="entry name" value="GMC_oxred_C"/>
    <property type="match status" value="1"/>
</dbReference>
<accession>A0AAE0HVJ1</accession>
<evidence type="ECO:0000313" key="7">
    <source>
        <dbReference type="Proteomes" id="UP001283341"/>
    </source>
</evidence>
<sequence>MNMKRANFTVLCAFGFLTLAKPGFAGDSKSHDGVYDYIVVGSGPGGGPLASNLARAGHSVLLIEAGDDQSANVNSQIAGFYTRAYTDPTLRWDFFARNYDNETRTLQHNHLVWRLPDKNNNTSFYVGRKPPAGSTLLGLHYPRGKTLGGSSTINGMAAVLPSDSDWQNIVDLTGDEGWRPAEMRRLFARIEKNHFLPPDTPGHGFTGYLDTAQADKSVSAGYSDLLTVLRSVSESLGQNGSDIIENLVADVNFFGAEGVRDQSQGVFGSTIHTDEHLRRFTSRKYILDTVNAVDPQDGKRKYPLHLQLNTFATKILFDDPVDNNLPPNKKPPRATGIEYLEGQNLYRADPLSSASTRSKAIPGRAYARKEVILSGGAFNTPQLLKLSGIGPAAELRSFNISVLVNLPGVGANLQDNYELPITGLAARNFTTPIIPNQDLCTDGLPNDPCVALFEQEKGPYTVFSPYNSILRKSAQAKNERDMFMLGGNFALRGFWPPTVNTPSADPGNLFGLSTVKMHPLSSRNGTVKLRSADPLDTPDINFKLFSNNKDLDLDAELDTIKWARRVFASVPPPMGPIMPLEPPCDSVTGLPDKDGSCDDDRDKKWVMNQVFGHHPSCTAAIGREGDEFAVLDSKLRVRGVDALRVVDASAFPRVMGAFPVLAVFILSEKATESLLLR</sequence>
<dbReference type="PROSITE" id="PS00624">
    <property type="entry name" value="GMC_OXRED_2"/>
    <property type="match status" value="1"/>
</dbReference>
<keyword evidence="2" id="KW-0285">Flavoprotein</keyword>
<organism evidence="6 7">
    <name type="scientific">Apodospora peruviana</name>
    <dbReference type="NCBI Taxonomy" id="516989"/>
    <lineage>
        <taxon>Eukaryota</taxon>
        <taxon>Fungi</taxon>
        <taxon>Dikarya</taxon>
        <taxon>Ascomycota</taxon>
        <taxon>Pezizomycotina</taxon>
        <taxon>Sordariomycetes</taxon>
        <taxon>Sordariomycetidae</taxon>
        <taxon>Sordariales</taxon>
        <taxon>Lasiosphaeriaceae</taxon>
        <taxon>Apodospora</taxon>
    </lineage>
</organism>
<dbReference type="AlphaFoldDB" id="A0AAE0HVJ1"/>
<protein>
    <submittedName>
        <fullName evidence="6">GMC oxidoreductase-like protein</fullName>
    </submittedName>
</protein>
<dbReference type="PANTHER" id="PTHR11552:SF80">
    <property type="entry name" value="GMC OXIDOREDUCTASE"/>
    <property type="match status" value="1"/>
</dbReference>
<evidence type="ECO:0000256" key="3">
    <source>
        <dbReference type="SAM" id="SignalP"/>
    </source>
</evidence>
<dbReference type="Gene3D" id="3.50.50.60">
    <property type="entry name" value="FAD/NAD(P)-binding domain"/>
    <property type="match status" value="1"/>
</dbReference>
<dbReference type="InterPro" id="IPR007867">
    <property type="entry name" value="GMC_OxRtase_C"/>
</dbReference>
<dbReference type="GO" id="GO:0016614">
    <property type="term" value="F:oxidoreductase activity, acting on CH-OH group of donors"/>
    <property type="evidence" value="ECO:0007669"/>
    <property type="project" value="InterPro"/>
</dbReference>
<reference evidence="6" key="2">
    <citation type="submission" date="2023-06" db="EMBL/GenBank/DDBJ databases">
        <authorList>
            <consortium name="Lawrence Berkeley National Laboratory"/>
            <person name="Haridas S."/>
            <person name="Hensen N."/>
            <person name="Bonometti L."/>
            <person name="Westerberg I."/>
            <person name="Brannstrom I.O."/>
            <person name="Guillou S."/>
            <person name="Cros-Aarteil S."/>
            <person name="Calhoun S."/>
            <person name="Kuo A."/>
            <person name="Mondo S."/>
            <person name="Pangilinan J."/>
            <person name="Riley R."/>
            <person name="Labutti K."/>
            <person name="Andreopoulos B."/>
            <person name="Lipzen A."/>
            <person name="Chen C."/>
            <person name="Yanf M."/>
            <person name="Daum C."/>
            <person name="Ng V."/>
            <person name="Clum A."/>
            <person name="Steindorff A."/>
            <person name="Ohm R."/>
            <person name="Martin F."/>
            <person name="Silar P."/>
            <person name="Natvig D."/>
            <person name="Lalanne C."/>
            <person name="Gautier V."/>
            <person name="Ament-Velasquez S.L."/>
            <person name="Kruys A."/>
            <person name="Hutchinson M.I."/>
            <person name="Powell A.J."/>
            <person name="Barry K."/>
            <person name="Miller A.N."/>
            <person name="Grigoriev I.V."/>
            <person name="Debuchy R."/>
            <person name="Gladieux P."/>
            <person name="Thoren M.H."/>
            <person name="Johannesson H."/>
        </authorList>
    </citation>
    <scope>NUCLEOTIDE SEQUENCE</scope>
    <source>
        <strain evidence="6">CBS 118394</strain>
    </source>
</reference>
<dbReference type="SUPFAM" id="SSF54373">
    <property type="entry name" value="FAD-linked reductases, C-terminal domain"/>
    <property type="match status" value="1"/>
</dbReference>
<dbReference type="PANTHER" id="PTHR11552">
    <property type="entry name" value="GLUCOSE-METHANOL-CHOLINE GMC OXIDOREDUCTASE"/>
    <property type="match status" value="1"/>
</dbReference>
<dbReference type="PIRSF" id="PIRSF000137">
    <property type="entry name" value="Alcohol_oxidase"/>
    <property type="match status" value="1"/>
</dbReference>
<comment type="caution">
    <text evidence="6">The sequence shown here is derived from an EMBL/GenBank/DDBJ whole genome shotgun (WGS) entry which is preliminary data.</text>
</comment>